<keyword evidence="1" id="KW-0436">Ligase</keyword>
<organism evidence="7">
    <name type="scientific">Fonticula alba</name>
    <name type="common">Slime mold</name>
    <dbReference type="NCBI Taxonomy" id="691883"/>
    <lineage>
        <taxon>Eukaryota</taxon>
        <taxon>Rotosphaerida</taxon>
        <taxon>Fonticulaceae</taxon>
        <taxon>Fonticula</taxon>
    </lineage>
</organism>
<keyword evidence="5" id="KW-0030">Aminoacyl-tRNA synthetase</keyword>
<dbReference type="InterPro" id="IPR013155">
    <property type="entry name" value="M/V/L/I-tRNA-synth_anticd-bd"/>
</dbReference>
<evidence type="ECO:0000256" key="1">
    <source>
        <dbReference type="ARBA" id="ARBA00022598"/>
    </source>
</evidence>
<dbReference type="Pfam" id="PF08264">
    <property type="entry name" value="Anticodon_1"/>
    <property type="match status" value="1"/>
</dbReference>
<keyword evidence="2" id="KW-0547">Nucleotide-binding</keyword>
<evidence type="ECO:0000313" key="7">
    <source>
        <dbReference type="EMBL" id="KCV67223.1"/>
    </source>
</evidence>
<evidence type="ECO:0000256" key="2">
    <source>
        <dbReference type="ARBA" id="ARBA00022741"/>
    </source>
</evidence>
<dbReference type="RefSeq" id="XP_009498372.1">
    <property type="nucleotide sequence ID" value="XM_009500097.1"/>
</dbReference>
<dbReference type="PANTHER" id="PTHR42765">
    <property type="entry name" value="SOLEUCYL-TRNA SYNTHETASE"/>
    <property type="match status" value="1"/>
</dbReference>
<keyword evidence="3" id="KW-0067">ATP-binding</keyword>
<evidence type="ECO:0000256" key="3">
    <source>
        <dbReference type="ARBA" id="ARBA00022840"/>
    </source>
</evidence>
<sequence length="326" mass="35434">MALAPGDGPFVGMELPQFFGVSVVEVGSPTCESPGTEITGEEADIEGLLRVRASPSPLSKCPRCWLHVVQEAGSVCCRCTGALASAAAAEAEAAAQHLSSLYFEAAKDRLYADAIPSLSRRSVQTVLFHILHSVTRVLAPITVHGSEELFDHYRRHVPNAPESVALLGWPELPAEWRLAEDAPLLRDFSQLAKLRLATNRALEQERRDRRIGSGLEARLTLDPAPGSELARILDTYLDAAGCYNAKAPAALVGLPVIGAGSGSVIDDLTARGLLLRTSEHRHRYPFDWRAKKPVIMRATEQWFCRVSDLTSKALEQLQTVNMVPPS</sequence>
<dbReference type="Gene3D" id="3.40.50.620">
    <property type="entry name" value="HUPs"/>
    <property type="match status" value="1"/>
</dbReference>
<evidence type="ECO:0000256" key="5">
    <source>
        <dbReference type="ARBA" id="ARBA00023146"/>
    </source>
</evidence>
<dbReference type="AlphaFoldDB" id="A0A058YZU1"/>
<dbReference type="GO" id="GO:0005524">
    <property type="term" value="F:ATP binding"/>
    <property type="evidence" value="ECO:0007669"/>
    <property type="project" value="UniProtKB-KW"/>
</dbReference>
<gene>
    <name evidence="7" type="ORF">H696_06357</name>
</gene>
<dbReference type="eggNOG" id="KOG0433">
    <property type="taxonomic scope" value="Eukaryota"/>
</dbReference>
<reference evidence="7" key="1">
    <citation type="submission" date="2013-04" db="EMBL/GenBank/DDBJ databases">
        <title>The Genome Sequence of Fonticula alba ATCC 38817.</title>
        <authorList>
            <consortium name="The Broad Institute Genomics Platform"/>
            <person name="Russ C."/>
            <person name="Cuomo C."/>
            <person name="Burger G."/>
            <person name="Gray M.W."/>
            <person name="Holland P.W.H."/>
            <person name="King N."/>
            <person name="Lang F.B.F."/>
            <person name="Roger A.J."/>
            <person name="Ruiz-Trillo I."/>
            <person name="Brown M."/>
            <person name="Walker B."/>
            <person name="Young S."/>
            <person name="Zeng Q."/>
            <person name="Gargeya S."/>
            <person name="Fitzgerald M."/>
            <person name="Haas B."/>
            <person name="Abouelleil A."/>
            <person name="Allen A.W."/>
            <person name="Alvarado L."/>
            <person name="Arachchi H.M."/>
            <person name="Berlin A.M."/>
            <person name="Chapman S.B."/>
            <person name="Gainer-Dewar J."/>
            <person name="Goldberg J."/>
            <person name="Griggs A."/>
            <person name="Gujja S."/>
            <person name="Hansen M."/>
            <person name="Howarth C."/>
            <person name="Imamovic A."/>
            <person name="Ireland A."/>
            <person name="Larimer J."/>
            <person name="McCowan C."/>
            <person name="Murphy C."/>
            <person name="Pearson M."/>
            <person name="Poon T.W."/>
            <person name="Priest M."/>
            <person name="Roberts A."/>
            <person name="Saif S."/>
            <person name="Shea T."/>
            <person name="Sisk P."/>
            <person name="Sykes S."/>
            <person name="Wortman J."/>
            <person name="Nusbaum C."/>
            <person name="Birren B."/>
        </authorList>
    </citation>
    <scope>NUCLEOTIDE SEQUENCE [LARGE SCALE GENOMIC DNA]</scope>
    <source>
        <strain evidence="7">ATCC 38817</strain>
    </source>
</reference>
<feature type="domain" description="Methionyl/Valyl/Leucyl/Isoleucyl-tRNA synthetase anticodon-binding" evidence="6">
    <location>
        <begin position="89"/>
        <end position="219"/>
    </location>
</feature>
<dbReference type="InterPro" id="IPR014729">
    <property type="entry name" value="Rossmann-like_a/b/a_fold"/>
</dbReference>
<evidence type="ECO:0000313" key="8">
    <source>
        <dbReference type="Proteomes" id="UP000030693"/>
    </source>
</evidence>
<dbReference type="InterPro" id="IPR009080">
    <property type="entry name" value="tRNAsynth_Ia_anticodon-bd"/>
</dbReference>
<dbReference type="GO" id="GO:0032543">
    <property type="term" value="P:mitochondrial translation"/>
    <property type="evidence" value="ECO:0007669"/>
    <property type="project" value="TreeGrafter"/>
</dbReference>
<dbReference type="Proteomes" id="UP000030693">
    <property type="component" value="Unassembled WGS sequence"/>
</dbReference>
<feature type="non-terminal residue" evidence="7">
    <location>
        <position position="326"/>
    </location>
</feature>
<proteinExistence type="predicted"/>
<keyword evidence="4" id="KW-0648">Protein biosynthesis</keyword>
<dbReference type="SUPFAM" id="SSF52374">
    <property type="entry name" value="Nucleotidylyl transferase"/>
    <property type="match status" value="1"/>
</dbReference>
<dbReference type="SUPFAM" id="SSF47323">
    <property type="entry name" value="Anticodon-binding domain of a subclass of class I aminoacyl-tRNA synthetases"/>
    <property type="match status" value="1"/>
</dbReference>
<dbReference type="GO" id="GO:0006428">
    <property type="term" value="P:isoleucyl-tRNA aminoacylation"/>
    <property type="evidence" value="ECO:0007669"/>
    <property type="project" value="TreeGrafter"/>
</dbReference>
<dbReference type="GO" id="GO:0004822">
    <property type="term" value="F:isoleucine-tRNA ligase activity"/>
    <property type="evidence" value="ECO:0007669"/>
    <property type="project" value="TreeGrafter"/>
</dbReference>
<name>A0A058YZU1_FONAL</name>
<dbReference type="EMBL" id="KB932300">
    <property type="protein sequence ID" value="KCV67223.1"/>
    <property type="molecule type" value="Genomic_DNA"/>
</dbReference>
<dbReference type="GeneID" id="20531082"/>
<evidence type="ECO:0000259" key="6">
    <source>
        <dbReference type="Pfam" id="PF08264"/>
    </source>
</evidence>
<dbReference type="PANTHER" id="PTHR42765:SF1">
    <property type="entry name" value="ISOLEUCINE--TRNA LIGASE, MITOCHONDRIAL"/>
    <property type="match status" value="1"/>
</dbReference>
<dbReference type="STRING" id="691883.A0A058YZU1"/>
<dbReference type="GO" id="GO:0005739">
    <property type="term" value="C:mitochondrion"/>
    <property type="evidence" value="ECO:0007669"/>
    <property type="project" value="TreeGrafter"/>
</dbReference>
<dbReference type="Gene3D" id="1.10.730.20">
    <property type="match status" value="2"/>
</dbReference>
<evidence type="ECO:0000256" key="4">
    <source>
        <dbReference type="ARBA" id="ARBA00022917"/>
    </source>
</evidence>
<accession>A0A058YZU1</accession>
<dbReference type="InterPro" id="IPR050081">
    <property type="entry name" value="Ile-tRNA_ligase"/>
</dbReference>
<protein>
    <recommendedName>
        <fullName evidence="6">Methionyl/Valyl/Leucyl/Isoleucyl-tRNA synthetase anticodon-binding domain-containing protein</fullName>
    </recommendedName>
</protein>
<dbReference type="OrthoDB" id="10264412at2759"/>
<keyword evidence="8" id="KW-1185">Reference proteome</keyword>